<evidence type="ECO:0000313" key="4">
    <source>
        <dbReference type="Proteomes" id="UP001431572"/>
    </source>
</evidence>
<reference evidence="2" key="2">
    <citation type="journal article" date="2024" name="Nature">
        <title>Anoxygenic phototroph of the Chloroflexota uses a type I reaction centre.</title>
        <authorList>
            <person name="Tsuji J.M."/>
            <person name="Shaw N.A."/>
            <person name="Nagashima S."/>
            <person name="Venkiteswaran J.J."/>
            <person name="Schiff S.L."/>
            <person name="Watanabe T."/>
            <person name="Fukui M."/>
            <person name="Hanada S."/>
            <person name="Tank M."/>
            <person name="Neufeld J.D."/>
        </authorList>
    </citation>
    <scope>NUCLEOTIDE SEQUENCE</scope>
    <source>
        <strain evidence="2">L227-S17</strain>
    </source>
</reference>
<sequence length="182" mass="20296">MRSKEDFDSEIQQVVERVYEDEMLRADLTDEEAQPVLDWASNYLYQRLENKYSNATSDTELEGAPDYEYGLVKQVVLAIIALSNPLLNESEAPQHAIMFSAVRTLAQSIGGLLGNKKLESVGEPATSEGKSEVSDKELDPHQTTLFNLGLSPATVRNLPRQLAGKNRQEKIDLLMSLLQTVN</sequence>
<name>A0A8T7M7P6_9CHLR</name>
<dbReference type="EMBL" id="JACATZ010000003">
    <property type="protein sequence ID" value="NWJ48046.1"/>
    <property type="molecule type" value="Genomic_DNA"/>
</dbReference>
<organism evidence="1 3">
    <name type="scientific">Candidatus Chlorohelix allophototropha</name>
    <dbReference type="NCBI Taxonomy" id="3003348"/>
    <lineage>
        <taxon>Bacteria</taxon>
        <taxon>Bacillati</taxon>
        <taxon>Chloroflexota</taxon>
        <taxon>Chloroflexia</taxon>
        <taxon>Candidatus Chloroheliales</taxon>
        <taxon>Candidatus Chloroheliaceae</taxon>
        <taxon>Candidatus Chlorohelix</taxon>
    </lineage>
</organism>
<dbReference type="EMBL" id="CP128400">
    <property type="protein sequence ID" value="WJW67987.1"/>
    <property type="molecule type" value="Genomic_DNA"/>
</dbReference>
<accession>A0A8T7M7P6</accession>
<evidence type="ECO:0000313" key="3">
    <source>
        <dbReference type="Proteomes" id="UP000521676"/>
    </source>
</evidence>
<evidence type="ECO:0000313" key="1">
    <source>
        <dbReference type="EMBL" id="NWJ48046.1"/>
    </source>
</evidence>
<protein>
    <submittedName>
        <fullName evidence="1">Uncharacterized protein</fullName>
    </submittedName>
</protein>
<dbReference type="Proteomes" id="UP001431572">
    <property type="component" value="Chromosome 2"/>
</dbReference>
<dbReference type="AlphaFoldDB" id="A0A8T7M7P6"/>
<proteinExistence type="predicted"/>
<reference evidence="1 3" key="1">
    <citation type="submission" date="2020-06" db="EMBL/GenBank/DDBJ databases">
        <title>Anoxygenic phototrophic Chloroflexota member uses a Type I reaction center.</title>
        <authorList>
            <person name="Tsuji J.M."/>
            <person name="Shaw N.A."/>
            <person name="Nagashima S."/>
            <person name="Venkiteswaran J."/>
            <person name="Schiff S.L."/>
            <person name="Hanada S."/>
            <person name="Tank M."/>
            <person name="Neufeld J.D."/>
        </authorList>
    </citation>
    <scope>NUCLEOTIDE SEQUENCE [LARGE SCALE GENOMIC DNA]</scope>
    <source>
        <strain evidence="1">L227-S17</strain>
    </source>
</reference>
<gene>
    <name evidence="1" type="ORF">HXX08_19500</name>
    <name evidence="2" type="ORF">OZ401_003582</name>
</gene>
<evidence type="ECO:0000313" key="2">
    <source>
        <dbReference type="EMBL" id="WJW67987.1"/>
    </source>
</evidence>
<dbReference type="Proteomes" id="UP000521676">
    <property type="component" value="Unassembled WGS sequence"/>
</dbReference>
<dbReference type="RefSeq" id="WP_341469891.1">
    <property type="nucleotide sequence ID" value="NZ_CP128400.1"/>
</dbReference>
<keyword evidence="4" id="KW-1185">Reference proteome</keyword>